<dbReference type="OrthoDB" id="9814088at2"/>
<feature type="compositionally biased region" description="Pro residues" evidence="2">
    <location>
        <begin position="442"/>
        <end position="455"/>
    </location>
</feature>
<dbReference type="Proteomes" id="UP000199118">
    <property type="component" value="Unassembled WGS sequence"/>
</dbReference>
<dbReference type="AlphaFoldDB" id="A0A1H2ZHB9"/>
<keyword evidence="1" id="KW-0378">Hydrolase</keyword>
<accession>A0A1H2ZHB9</accession>
<evidence type="ECO:0000256" key="2">
    <source>
        <dbReference type="SAM" id="MobiDB-lite"/>
    </source>
</evidence>
<dbReference type="EMBL" id="FNMZ01000003">
    <property type="protein sequence ID" value="SDX16796.1"/>
    <property type="molecule type" value="Genomic_DNA"/>
</dbReference>
<dbReference type="STRING" id="356660.SAMN05444336_103511"/>
<dbReference type="Gene3D" id="3.40.50.300">
    <property type="entry name" value="P-loop containing nucleotide triphosphate hydrolases"/>
    <property type="match status" value="1"/>
</dbReference>
<keyword evidence="5" id="KW-0547">Nucleotide-binding</keyword>
<keyword evidence="5" id="KW-0067">ATP-binding</keyword>
<evidence type="ECO:0000256" key="1">
    <source>
        <dbReference type="ARBA" id="ARBA00022801"/>
    </source>
</evidence>
<organism evidence="5 6">
    <name type="scientific">Albimonas donghaensis</name>
    <dbReference type="NCBI Taxonomy" id="356660"/>
    <lineage>
        <taxon>Bacteria</taxon>
        <taxon>Pseudomonadati</taxon>
        <taxon>Pseudomonadota</taxon>
        <taxon>Alphaproteobacteria</taxon>
        <taxon>Rhodobacterales</taxon>
        <taxon>Paracoccaceae</taxon>
        <taxon>Albimonas</taxon>
    </lineage>
</organism>
<dbReference type="SMART" id="SM00490">
    <property type="entry name" value="HELICc"/>
    <property type="match status" value="1"/>
</dbReference>
<evidence type="ECO:0000313" key="5">
    <source>
        <dbReference type="EMBL" id="SDX16796.1"/>
    </source>
</evidence>
<sequence length="1040" mass="113659">MEFQRAPNPDGVTLAIGGKTGLLRRLIGAGRRDLDSLSAQDRRLAFALADLRALAAEMGEALEISDQRIRLSHRLVAALDARTAAQLGLPPLTDLTLRTDAEGLIGDPGFRLRAEWWRGGQRKTPRRTGAILATDRGEQRLPLWLFDALEVAEAPHEADDAAQWEALARFRRALDPGVAEGRDAASARISMTDFLSGLQVSLADGFSISPNERGDDFEVLPFSRERLESDAAPLEADSELRDDVLVDFQRKLRQRGALNAFRLGPGRFMVVDRSAAPALQVMAQMQRAAPDERAAFIRNPRRRISEAVEAAMDRAGAFADLDDAGREEAIERAAGPLLVETEEFARFSARVTGVGLYQAPDLPIEGVSPTTWLPEIFTREARLKLEAMPGDDLAHLAASLEQAIGSGAESVDESGLRLPARKDVLEVVRAEISRRDAAPETLPEPAPDAGPPAPDAPTSGGPAILQTRDNFHDVQWRPALKARAQGVPAEVPPGIVTPLKPHQHDSLRWQAEAWSAGLPGILNADEQGLGKTLQTIAFLVWLNARMEAGETTRGPVLVVAPTSLLENWEQEVARHVAAPGLGRLIRLYGSGIAQRRKAGAKGMDTAEGAALLDFGDLVDAADAGRGHRTWVLTTYATLTNYQHSLAQIPFAAAVFDEIQALKTPGSLRAFAARAMKAEFRIGLTGTPIENATADLWAIMDQLAPGSLGSLKAFAKAFGTPEEDNMRRLHARVFGSDGLPPLALRRLKKEVARDLPPKTRSLLPLEMPPLQADFYDDARAKLETGRKGAFLKMLHHIRTVSVHPDLTSEAEDRAFIALSARLRAAFRILEEIRARDERALVFIEHRQMQYRFIELAKAAFGLRNVDLINGETPIRQRQAIVNRFQKHLESDGGFDLLVLGPRAAGTGLTLTAATHVIHLSRWWNPAVEEQCNDRVHRIGQTAPVHVHVPMAIHPDYRDQSFDCLLHSLMQRKRRLAGSALWPMGDTKEDAERLAASLGADAGREDRGDPVEDPVEDAIAGMFQRDGAPPPPRGADGGYLFE</sequence>
<dbReference type="CDD" id="cd18793">
    <property type="entry name" value="SF2_C_SNF"/>
    <property type="match status" value="1"/>
</dbReference>
<dbReference type="InterPro" id="IPR038718">
    <property type="entry name" value="SNF2-like_sf"/>
</dbReference>
<dbReference type="PROSITE" id="PS51192">
    <property type="entry name" value="HELICASE_ATP_BIND_1"/>
    <property type="match status" value="1"/>
</dbReference>
<dbReference type="InterPro" id="IPR027417">
    <property type="entry name" value="P-loop_NTPase"/>
</dbReference>
<dbReference type="Pfam" id="PF00176">
    <property type="entry name" value="SNF2-rel_dom"/>
    <property type="match status" value="1"/>
</dbReference>
<dbReference type="InterPro" id="IPR001650">
    <property type="entry name" value="Helicase_C-like"/>
</dbReference>
<dbReference type="InterPro" id="IPR014001">
    <property type="entry name" value="Helicase_ATP-bd"/>
</dbReference>
<keyword evidence="5" id="KW-0347">Helicase</keyword>
<feature type="region of interest" description="Disordered" evidence="2">
    <location>
        <begin position="435"/>
        <end position="465"/>
    </location>
</feature>
<evidence type="ECO:0000259" key="3">
    <source>
        <dbReference type="PROSITE" id="PS51192"/>
    </source>
</evidence>
<proteinExistence type="predicted"/>
<dbReference type="GO" id="GO:0004386">
    <property type="term" value="F:helicase activity"/>
    <property type="evidence" value="ECO:0007669"/>
    <property type="project" value="UniProtKB-KW"/>
</dbReference>
<dbReference type="Gene3D" id="3.40.50.10810">
    <property type="entry name" value="Tandem AAA-ATPase domain"/>
    <property type="match status" value="1"/>
</dbReference>
<dbReference type="RefSeq" id="WP_092681995.1">
    <property type="nucleotide sequence ID" value="NZ_FNMZ01000003.1"/>
</dbReference>
<keyword evidence="6" id="KW-1185">Reference proteome</keyword>
<dbReference type="GO" id="GO:0016787">
    <property type="term" value="F:hydrolase activity"/>
    <property type="evidence" value="ECO:0007669"/>
    <property type="project" value="UniProtKB-KW"/>
</dbReference>
<dbReference type="GO" id="GO:0005524">
    <property type="term" value="F:ATP binding"/>
    <property type="evidence" value="ECO:0007669"/>
    <property type="project" value="InterPro"/>
</dbReference>
<name>A0A1H2ZHB9_9RHOB</name>
<dbReference type="PANTHER" id="PTHR10799">
    <property type="entry name" value="SNF2/RAD54 HELICASE FAMILY"/>
    <property type="match status" value="1"/>
</dbReference>
<dbReference type="SUPFAM" id="SSF52540">
    <property type="entry name" value="P-loop containing nucleoside triphosphate hydrolases"/>
    <property type="match status" value="2"/>
</dbReference>
<reference evidence="5 6" key="1">
    <citation type="submission" date="2016-10" db="EMBL/GenBank/DDBJ databases">
        <authorList>
            <person name="de Groot N.N."/>
        </authorList>
    </citation>
    <scope>NUCLEOTIDE SEQUENCE [LARGE SCALE GENOMIC DNA]</scope>
    <source>
        <strain evidence="5 6">DSM 17890</strain>
    </source>
</reference>
<dbReference type="Pfam" id="PF00271">
    <property type="entry name" value="Helicase_C"/>
    <property type="match status" value="1"/>
</dbReference>
<dbReference type="SMART" id="SM00487">
    <property type="entry name" value="DEXDc"/>
    <property type="match status" value="1"/>
</dbReference>
<protein>
    <submittedName>
        <fullName evidence="5">Helicase conserved C-terminal domain-containing protein</fullName>
    </submittedName>
</protein>
<dbReference type="InterPro" id="IPR049730">
    <property type="entry name" value="SNF2/RAD54-like_C"/>
</dbReference>
<feature type="domain" description="Helicase ATP-binding" evidence="3">
    <location>
        <begin position="512"/>
        <end position="705"/>
    </location>
</feature>
<gene>
    <name evidence="5" type="ORF">SAMN05444336_103511</name>
</gene>
<feature type="domain" description="Helicase C-terminal" evidence="4">
    <location>
        <begin position="820"/>
        <end position="975"/>
    </location>
</feature>
<dbReference type="InterPro" id="IPR000330">
    <property type="entry name" value="SNF2_N"/>
</dbReference>
<evidence type="ECO:0000313" key="6">
    <source>
        <dbReference type="Proteomes" id="UP000199118"/>
    </source>
</evidence>
<evidence type="ECO:0000259" key="4">
    <source>
        <dbReference type="PROSITE" id="PS51194"/>
    </source>
</evidence>
<dbReference type="PROSITE" id="PS51194">
    <property type="entry name" value="HELICASE_CTER"/>
    <property type="match status" value="1"/>
</dbReference>
<feature type="region of interest" description="Disordered" evidence="2">
    <location>
        <begin position="1020"/>
        <end position="1040"/>
    </location>
</feature>